<keyword evidence="2" id="KW-0812">Transmembrane</keyword>
<evidence type="ECO:0000259" key="6">
    <source>
        <dbReference type="PROSITE" id="PS52015"/>
    </source>
</evidence>
<evidence type="ECO:0000256" key="1">
    <source>
        <dbReference type="ARBA" id="ARBA00004167"/>
    </source>
</evidence>
<feature type="region of interest" description="Disordered" evidence="5">
    <location>
        <begin position="1"/>
        <end position="23"/>
    </location>
</feature>
<feature type="domain" description="TonB C-terminal" evidence="6">
    <location>
        <begin position="1"/>
        <end position="69"/>
    </location>
</feature>
<dbReference type="Proteomes" id="UP001595593">
    <property type="component" value="Unassembled WGS sequence"/>
</dbReference>
<dbReference type="InterPro" id="IPR006260">
    <property type="entry name" value="TonB/TolA_C"/>
</dbReference>
<dbReference type="InterPro" id="IPR037682">
    <property type="entry name" value="TonB_C"/>
</dbReference>
<evidence type="ECO:0000256" key="4">
    <source>
        <dbReference type="ARBA" id="ARBA00023136"/>
    </source>
</evidence>
<dbReference type="NCBIfam" id="TIGR01352">
    <property type="entry name" value="tonB_Cterm"/>
    <property type="match status" value="1"/>
</dbReference>
<proteinExistence type="predicted"/>
<dbReference type="RefSeq" id="WP_379594934.1">
    <property type="nucleotide sequence ID" value="NZ_JBHRTN010000007.1"/>
</dbReference>
<evidence type="ECO:0000256" key="5">
    <source>
        <dbReference type="SAM" id="MobiDB-lite"/>
    </source>
</evidence>
<reference evidence="8" key="1">
    <citation type="journal article" date="2019" name="Int. J. Syst. Evol. Microbiol.">
        <title>The Global Catalogue of Microorganisms (GCM) 10K type strain sequencing project: providing services to taxonomists for standard genome sequencing and annotation.</title>
        <authorList>
            <consortium name="The Broad Institute Genomics Platform"/>
            <consortium name="The Broad Institute Genome Sequencing Center for Infectious Disease"/>
            <person name="Wu L."/>
            <person name="Ma J."/>
        </authorList>
    </citation>
    <scope>NUCLEOTIDE SEQUENCE [LARGE SCALE GENOMIC DNA]</scope>
    <source>
        <strain evidence="8">KCTC 52094</strain>
    </source>
</reference>
<accession>A0ABV7G0B2</accession>
<organism evidence="7 8">
    <name type="scientific">Teichococcus globiformis</name>
    <dbReference type="NCBI Taxonomy" id="2307229"/>
    <lineage>
        <taxon>Bacteria</taxon>
        <taxon>Pseudomonadati</taxon>
        <taxon>Pseudomonadota</taxon>
        <taxon>Alphaproteobacteria</taxon>
        <taxon>Acetobacterales</taxon>
        <taxon>Roseomonadaceae</taxon>
        <taxon>Roseomonas</taxon>
    </lineage>
</organism>
<evidence type="ECO:0000256" key="3">
    <source>
        <dbReference type="ARBA" id="ARBA00022989"/>
    </source>
</evidence>
<keyword evidence="4" id="KW-0472">Membrane</keyword>
<evidence type="ECO:0000313" key="8">
    <source>
        <dbReference type="Proteomes" id="UP001595593"/>
    </source>
</evidence>
<keyword evidence="3" id="KW-1133">Transmembrane helix</keyword>
<evidence type="ECO:0000313" key="7">
    <source>
        <dbReference type="EMBL" id="MFC3124510.1"/>
    </source>
</evidence>
<gene>
    <name evidence="7" type="ORF">ACFOD4_05495</name>
</gene>
<dbReference type="Gene3D" id="3.30.1150.10">
    <property type="match status" value="1"/>
</dbReference>
<comment type="caution">
    <text evidence="7">The sequence shown here is derived from an EMBL/GenBank/DDBJ whole genome shotgun (WGS) entry which is preliminary data.</text>
</comment>
<protein>
    <submittedName>
        <fullName evidence="7">Energy transducer TonB</fullName>
    </submittedName>
</protein>
<dbReference type="SUPFAM" id="SSF74653">
    <property type="entry name" value="TolA/TonB C-terminal domain"/>
    <property type="match status" value="1"/>
</dbReference>
<feature type="compositionally biased region" description="Basic and acidic residues" evidence="5">
    <location>
        <begin position="1"/>
        <end position="11"/>
    </location>
</feature>
<dbReference type="EMBL" id="JBHRTN010000007">
    <property type="protein sequence ID" value="MFC3124510.1"/>
    <property type="molecule type" value="Genomic_DNA"/>
</dbReference>
<dbReference type="PROSITE" id="PS52015">
    <property type="entry name" value="TONB_CTD"/>
    <property type="match status" value="1"/>
</dbReference>
<comment type="subcellular location">
    <subcellularLocation>
        <location evidence="1">Membrane</location>
        <topology evidence="1">Single-pass membrane protein</topology>
    </subcellularLocation>
</comment>
<keyword evidence="8" id="KW-1185">Reference proteome</keyword>
<sequence>MLSASMDREGRPFTPRISRSSGSPLLDAAALSAVLPAAPYPAPPDSLLEHGAVISLPFPMRYEIRRFRH</sequence>
<evidence type="ECO:0000256" key="2">
    <source>
        <dbReference type="ARBA" id="ARBA00022692"/>
    </source>
</evidence>
<name>A0ABV7G0B2_9PROT</name>
<dbReference type="Pfam" id="PF03544">
    <property type="entry name" value="TonB_C"/>
    <property type="match status" value="1"/>
</dbReference>